<reference evidence="2 3" key="1">
    <citation type="submission" date="2019-02" db="EMBL/GenBank/DDBJ databases">
        <title>Deep-cultivation of Planctomycetes and their phenomic and genomic characterization uncovers novel biology.</title>
        <authorList>
            <person name="Wiegand S."/>
            <person name="Jogler M."/>
            <person name="Boedeker C."/>
            <person name="Pinto D."/>
            <person name="Vollmers J."/>
            <person name="Rivas-Marin E."/>
            <person name="Kohn T."/>
            <person name="Peeters S.H."/>
            <person name="Heuer A."/>
            <person name="Rast P."/>
            <person name="Oberbeckmann S."/>
            <person name="Bunk B."/>
            <person name="Jeske O."/>
            <person name="Meyerdierks A."/>
            <person name="Storesund J.E."/>
            <person name="Kallscheuer N."/>
            <person name="Luecker S."/>
            <person name="Lage O.M."/>
            <person name="Pohl T."/>
            <person name="Merkel B.J."/>
            <person name="Hornburger P."/>
            <person name="Mueller R.-W."/>
            <person name="Bruemmer F."/>
            <person name="Labrenz M."/>
            <person name="Spormann A.M."/>
            <person name="Op Den Camp H."/>
            <person name="Overmann J."/>
            <person name="Amann R."/>
            <person name="Jetten M.S.M."/>
            <person name="Mascher T."/>
            <person name="Medema M.H."/>
            <person name="Devos D.P."/>
            <person name="Kaster A.-K."/>
            <person name="Ovreas L."/>
            <person name="Rohde M."/>
            <person name="Galperin M.Y."/>
            <person name="Jogler C."/>
        </authorList>
    </citation>
    <scope>NUCLEOTIDE SEQUENCE [LARGE SCALE GENOMIC DNA]</scope>
    <source>
        <strain evidence="2 3">KOR42</strain>
    </source>
</reference>
<feature type="compositionally biased region" description="Polar residues" evidence="1">
    <location>
        <begin position="1"/>
        <end position="10"/>
    </location>
</feature>
<organism evidence="2 3">
    <name type="scientific">Thalassoglobus neptunius</name>
    <dbReference type="NCBI Taxonomy" id="1938619"/>
    <lineage>
        <taxon>Bacteria</taxon>
        <taxon>Pseudomonadati</taxon>
        <taxon>Planctomycetota</taxon>
        <taxon>Planctomycetia</taxon>
        <taxon>Planctomycetales</taxon>
        <taxon>Planctomycetaceae</taxon>
        <taxon>Thalassoglobus</taxon>
    </lineage>
</organism>
<accession>A0A5C5X5C1</accession>
<feature type="region of interest" description="Disordered" evidence="1">
    <location>
        <begin position="66"/>
        <end position="85"/>
    </location>
</feature>
<evidence type="ECO:0000313" key="3">
    <source>
        <dbReference type="Proteomes" id="UP000317243"/>
    </source>
</evidence>
<keyword evidence="3" id="KW-1185">Reference proteome</keyword>
<evidence type="ECO:0000256" key="1">
    <source>
        <dbReference type="SAM" id="MobiDB-lite"/>
    </source>
</evidence>
<feature type="region of interest" description="Disordered" evidence="1">
    <location>
        <begin position="1"/>
        <end position="22"/>
    </location>
</feature>
<dbReference type="SUPFAM" id="SSF46785">
    <property type="entry name" value="Winged helix' DNA-binding domain"/>
    <property type="match status" value="1"/>
</dbReference>
<evidence type="ECO:0000313" key="2">
    <source>
        <dbReference type="EMBL" id="TWT58307.1"/>
    </source>
</evidence>
<comment type="caution">
    <text evidence="2">The sequence shown here is derived from an EMBL/GenBank/DDBJ whole genome shotgun (WGS) entry which is preliminary data.</text>
</comment>
<dbReference type="EMBL" id="SIHI01000001">
    <property type="protein sequence ID" value="TWT58307.1"/>
    <property type="molecule type" value="Genomic_DNA"/>
</dbReference>
<dbReference type="InterPro" id="IPR036390">
    <property type="entry name" value="WH_DNA-bd_sf"/>
</dbReference>
<protein>
    <submittedName>
        <fullName evidence="2">Uncharacterized protein</fullName>
    </submittedName>
</protein>
<dbReference type="AlphaFoldDB" id="A0A5C5X5C1"/>
<dbReference type="Proteomes" id="UP000317243">
    <property type="component" value="Unassembled WGS sequence"/>
</dbReference>
<feature type="compositionally biased region" description="Basic and acidic residues" evidence="1">
    <location>
        <begin position="11"/>
        <end position="22"/>
    </location>
</feature>
<proteinExistence type="predicted"/>
<gene>
    <name evidence="2" type="ORF">KOR42_16810</name>
</gene>
<sequence>MFKWNSISDQNRAESESAAPKRDRMRLALHYQSLLDSGQVSSRAELARFLGVSRARVTQVLKRLNQQSDCPESSVLPDRNGALHS</sequence>
<name>A0A5C5X5C1_9PLAN</name>